<name>A0A0Y0DZ05_9POTV</name>
<protein>
    <submittedName>
        <fullName evidence="2">PISPO</fullName>
    </submittedName>
</protein>
<feature type="non-terminal residue" evidence="2">
    <location>
        <position position="1"/>
    </location>
</feature>
<reference evidence="2" key="1">
    <citation type="journal article" date="2016" name="J. Virol.">
        <title>The P1N-PISPO trans-Frame Gene of Sweet Potato Feathery Mottle Potyvirus Is Produced during Virus Infection and Functions as an RNA Silencing Suppressor.</title>
        <authorList>
            <person name="Mingot A."/>
            <person name="Valli A."/>
            <person name="Rodamilans B."/>
            <person name="San Leon D."/>
            <person name="Baulcombe D.C."/>
            <person name="Garcia J.A."/>
            <person name="Lopez-Moya J.J."/>
        </authorList>
    </citation>
    <scope>NUCLEOTIDE SEQUENCE</scope>
    <source>
        <strain evidence="2">SPFMV AM-MB2</strain>
    </source>
</reference>
<evidence type="ECO:0000313" key="2">
    <source>
        <dbReference type="EMBL" id="AMB26912.1"/>
    </source>
</evidence>
<dbReference type="EMBL" id="KU511268">
    <property type="protein sequence ID" value="AMB26912.1"/>
    <property type="molecule type" value="Genomic_RNA"/>
</dbReference>
<proteinExistence type="predicted"/>
<organism evidence="2">
    <name type="scientific">Sweet potato feathery mottle virus</name>
    <dbReference type="NCBI Taxonomy" id="12844"/>
    <lineage>
        <taxon>Viruses</taxon>
        <taxon>Riboviria</taxon>
        <taxon>Orthornavirae</taxon>
        <taxon>Pisuviricota</taxon>
        <taxon>Stelpaviricetes</taxon>
        <taxon>Patatavirales</taxon>
        <taxon>Potyviridae</taxon>
        <taxon>Potyvirus</taxon>
        <taxon>Potyvirus batataplumei</taxon>
    </lineage>
</organism>
<feature type="compositionally biased region" description="Basic and acidic residues" evidence="1">
    <location>
        <begin position="115"/>
        <end position="126"/>
    </location>
</feature>
<accession>A0A0Y0DZ05</accession>
<feature type="region of interest" description="Disordered" evidence="1">
    <location>
        <begin position="1"/>
        <end position="54"/>
    </location>
</feature>
<feature type="region of interest" description="Disordered" evidence="1">
    <location>
        <begin position="101"/>
        <end position="126"/>
    </location>
</feature>
<feature type="compositionally biased region" description="Basic and acidic residues" evidence="1">
    <location>
        <begin position="1"/>
        <end position="14"/>
    </location>
</feature>
<sequence precursor="true">TGRTIGHKERDQKRSQSKMEVGTLQTSQEDQEGQPKTAPTEAHGEGTAIIDGYATSSSDGHLHCWGSIGESGNDSNSEWEDFLHAFHEEEENFKISQINTRENSRAHAGSSENCVQEKDEHRIGGQEVHKRAVQEISRSKLFVPSFKTYGRLKRVSGFKNSHNNSKPRTSSCQGWSMEKTCKDNNVVQRFKWHGAESRQTVGPKRSCTTRNARGAWGFTRSAIRRTNETW</sequence>
<evidence type="ECO:0000256" key="1">
    <source>
        <dbReference type="SAM" id="MobiDB-lite"/>
    </source>
</evidence>